<dbReference type="InterPro" id="IPR000531">
    <property type="entry name" value="Beta-barrel_TonB"/>
</dbReference>
<comment type="subcellular location">
    <subcellularLocation>
        <location evidence="1 10">Cell outer membrane</location>
        <topology evidence="1 10">Multi-pass membrane protein</topology>
    </subcellularLocation>
</comment>
<evidence type="ECO:0000256" key="4">
    <source>
        <dbReference type="ARBA" id="ARBA00022452"/>
    </source>
</evidence>
<keyword evidence="9 10" id="KW-0998">Cell outer membrane</keyword>
<dbReference type="Gene3D" id="2.170.130.10">
    <property type="entry name" value="TonB-dependent receptor, plug domain"/>
    <property type="match status" value="1"/>
</dbReference>
<evidence type="ECO:0000256" key="3">
    <source>
        <dbReference type="ARBA" id="ARBA00022448"/>
    </source>
</evidence>
<dbReference type="PANTHER" id="PTHR30069:SF41">
    <property type="entry name" value="HEME_HEMOPEXIN UTILIZATION PROTEIN C"/>
    <property type="match status" value="1"/>
</dbReference>
<dbReference type="GO" id="GO:0015344">
    <property type="term" value="F:siderophore uptake transmembrane transporter activity"/>
    <property type="evidence" value="ECO:0007669"/>
    <property type="project" value="TreeGrafter"/>
</dbReference>
<keyword evidence="5 10" id="KW-0812">Transmembrane</keyword>
<dbReference type="PROSITE" id="PS52016">
    <property type="entry name" value="TONB_DEPENDENT_REC_3"/>
    <property type="match status" value="1"/>
</dbReference>
<keyword evidence="3 10" id="KW-0813">Transport</keyword>
<evidence type="ECO:0000256" key="10">
    <source>
        <dbReference type="PROSITE-ProRule" id="PRU01360"/>
    </source>
</evidence>
<dbReference type="Gene3D" id="2.40.170.20">
    <property type="entry name" value="TonB-dependent receptor, beta-barrel domain"/>
    <property type="match status" value="1"/>
</dbReference>
<evidence type="ECO:0000256" key="9">
    <source>
        <dbReference type="ARBA" id="ARBA00023237"/>
    </source>
</evidence>
<dbReference type="InterPro" id="IPR036942">
    <property type="entry name" value="Beta-barrel_TonB_sf"/>
</dbReference>
<evidence type="ECO:0000256" key="8">
    <source>
        <dbReference type="ARBA" id="ARBA00023136"/>
    </source>
</evidence>
<dbReference type="InterPro" id="IPR010949">
    <property type="entry name" value="TonB_Hb/transfer/lactofer_rcpt"/>
</dbReference>
<dbReference type="GO" id="GO:0015232">
    <property type="term" value="F:heme transmembrane transporter activity"/>
    <property type="evidence" value="ECO:0007669"/>
    <property type="project" value="InterPro"/>
</dbReference>
<keyword evidence="8 10" id="KW-0472">Membrane</keyword>
<feature type="short sequence motif" description="TonB C-terminal box" evidence="11">
    <location>
        <begin position="689"/>
        <end position="706"/>
    </location>
</feature>
<feature type="domain" description="TonB-dependent receptor plug" evidence="15">
    <location>
        <begin position="49"/>
        <end position="145"/>
    </location>
</feature>
<dbReference type="NCBIfam" id="TIGR01786">
    <property type="entry name" value="TonB-hemlactrns"/>
    <property type="match status" value="1"/>
</dbReference>
<evidence type="ECO:0000256" key="11">
    <source>
        <dbReference type="PROSITE-ProRule" id="PRU10144"/>
    </source>
</evidence>
<dbReference type="AlphaFoldDB" id="A0A379B1R6"/>
<evidence type="ECO:0000256" key="13">
    <source>
        <dbReference type="SAM" id="SignalP"/>
    </source>
</evidence>
<keyword evidence="4 10" id="KW-1134">Transmembrane beta strand</keyword>
<feature type="chain" id="PRO_5016953997" evidence="13">
    <location>
        <begin position="23"/>
        <end position="706"/>
    </location>
</feature>
<dbReference type="OrthoDB" id="9764669at2"/>
<evidence type="ECO:0000256" key="5">
    <source>
        <dbReference type="ARBA" id="ARBA00022692"/>
    </source>
</evidence>
<dbReference type="GO" id="GO:0009279">
    <property type="term" value="C:cell outer membrane"/>
    <property type="evidence" value="ECO:0007669"/>
    <property type="project" value="UniProtKB-SubCell"/>
</dbReference>
<accession>A0A379B1R6</accession>
<evidence type="ECO:0000256" key="7">
    <source>
        <dbReference type="ARBA" id="ARBA00023077"/>
    </source>
</evidence>
<protein>
    <submittedName>
        <fullName evidence="16">TonB-dependent heme receptor A</fullName>
    </submittedName>
</protein>
<sequence length="706" mass="79575">MRLSKIYFALFLSLPAVTFANATALQLDEISVIAGRNPSTWVNYANEKQYVGKSELLTRQVTSTADALKYLPNVDIQGGSRAIAQKPSVRGLSGNRVTQVIDGVKQNFDLEHRGSYFLPPSLMQEIELIKGPSSNIWGSSALGGVVVIRTPNALDLLKENENLGGKIKQGYQSANALSETEASIFMANSRFDALISGFYNQANDLRTGSGNKLIDTGYQQKGGLVKLGWQINDENRLELSHRLSQFEQTAPTNNTVVTEFTENDIITKIKAWHRDNRATPTEMSKFYNSLTTEFGSVSYRAKQKIIDQSSILNYYLNPDDNPYLNMQVTLYRNNTVEQEKRLSNGLKDKTKLISTGINLRNTTDLNWVVLTYGVDFTKDKATTERGKNATTFRPDPYQASAKNTAFYILTDFPLWNEKLIFSPSLRYDHVKTEGQSKEYTEHHWSPAIALTWKATDWLDLSARYTNAFRMPSMQERFISGSHFGANLIGRNINNTFLANPDLGPETAKNKEINAHFYFTNIFSEQDKVSFNATYFQNDVKDFIHLNVFKSSPQVLLPNVSQYQNIANARLRGIELETAYQTERLNILAGYGQTRGKDKNTQEALSNIAADKFSFGINYALVKNKFTVGARVTHYAKQKRVPSNHGISYQGYTLTDLTASYAPLSGEWKNLRLDFAIENAFDKKYLPAFSFMEGNGRNVKLSASYQF</sequence>
<dbReference type="CDD" id="cd01347">
    <property type="entry name" value="ligand_gated_channel"/>
    <property type="match status" value="1"/>
</dbReference>
<dbReference type="InterPro" id="IPR039426">
    <property type="entry name" value="TonB-dep_rcpt-like"/>
</dbReference>
<dbReference type="Pfam" id="PF00593">
    <property type="entry name" value="TonB_dep_Rec_b-barrel"/>
    <property type="match status" value="1"/>
</dbReference>
<evidence type="ECO:0000256" key="1">
    <source>
        <dbReference type="ARBA" id="ARBA00004571"/>
    </source>
</evidence>
<dbReference type="GO" id="GO:0044718">
    <property type="term" value="P:siderophore transmembrane transport"/>
    <property type="evidence" value="ECO:0007669"/>
    <property type="project" value="TreeGrafter"/>
</dbReference>
<reference evidence="16 17" key="1">
    <citation type="submission" date="2018-06" db="EMBL/GenBank/DDBJ databases">
        <authorList>
            <consortium name="Pathogen Informatics"/>
            <person name="Doyle S."/>
        </authorList>
    </citation>
    <scope>NUCLEOTIDE SEQUENCE [LARGE SCALE GENOMIC DNA]</scope>
    <source>
        <strain evidence="16 17">NCTC10699</strain>
    </source>
</reference>
<keyword evidence="16" id="KW-0675">Receptor</keyword>
<evidence type="ECO:0000259" key="15">
    <source>
        <dbReference type="Pfam" id="PF07715"/>
    </source>
</evidence>
<dbReference type="Proteomes" id="UP000254280">
    <property type="component" value="Unassembled WGS sequence"/>
</dbReference>
<dbReference type="InterPro" id="IPR037066">
    <property type="entry name" value="Plug_dom_sf"/>
</dbReference>
<evidence type="ECO:0000256" key="2">
    <source>
        <dbReference type="ARBA" id="ARBA00009810"/>
    </source>
</evidence>
<keyword evidence="6 13" id="KW-0732">Signal</keyword>
<keyword evidence="17" id="KW-1185">Reference proteome</keyword>
<dbReference type="SUPFAM" id="SSF56935">
    <property type="entry name" value="Porins"/>
    <property type="match status" value="1"/>
</dbReference>
<feature type="domain" description="TonB-dependent receptor-like beta-barrel" evidence="14">
    <location>
        <begin position="229"/>
        <end position="678"/>
    </location>
</feature>
<name>A0A379B1R6_9PAST</name>
<dbReference type="Pfam" id="PF07715">
    <property type="entry name" value="Plug"/>
    <property type="match status" value="1"/>
</dbReference>
<dbReference type="PANTHER" id="PTHR30069">
    <property type="entry name" value="TONB-DEPENDENT OUTER MEMBRANE RECEPTOR"/>
    <property type="match status" value="1"/>
</dbReference>
<organism evidence="16 17">
    <name type="scientific">[Pasteurella] mairii</name>
    <dbReference type="NCBI Taxonomy" id="757"/>
    <lineage>
        <taxon>Bacteria</taxon>
        <taxon>Pseudomonadati</taxon>
        <taxon>Pseudomonadota</taxon>
        <taxon>Gammaproteobacteria</taxon>
        <taxon>Pasteurellales</taxon>
        <taxon>Pasteurellaceae</taxon>
    </lineage>
</organism>
<dbReference type="InterPro" id="IPR012910">
    <property type="entry name" value="Plug_dom"/>
</dbReference>
<comment type="similarity">
    <text evidence="2 10 12">Belongs to the TonB-dependent receptor family.</text>
</comment>
<dbReference type="EMBL" id="UGSS01000002">
    <property type="protein sequence ID" value="SUB32563.1"/>
    <property type="molecule type" value="Genomic_DNA"/>
</dbReference>
<proteinExistence type="inferred from homology"/>
<dbReference type="NCBIfam" id="TIGR01785">
    <property type="entry name" value="TonB-hemin"/>
    <property type="match status" value="1"/>
</dbReference>
<dbReference type="InterPro" id="IPR010917">
    <property type="entry name" value="TonB_rcpt_CS"/>
</dbReference>
<evidence type="ECO:0000259" key="14">
    <source>
        <dbReference type="Pfam" id="PF00593"/>
    </source>
</evidence>
<evidence type="ECO:0000313" key="16">
    <source>
        <dbReference type="EMBL" id="SUB32563.1"/>
    </source>
</evidence>
<feature type="signal peptide" evidence="13">
    <location>
        <begin position="1"/>
        <end position="22"/>
    </location>
</feature>
<dbReference type="PROSITE" id="PS01156">
    <property type="entry name" value="TONB_DEPENDENT_REC_2"/>
    <property type="match status" value="1"/>
</dbReference>
<dbReference type="InterPro" id="IPR011276">
    <property type="entry name" value="TonB_haem/Hb_rcpt"/>
</dbReference>
<evidence type="ECO:0000256" key="12">
    <source>
        <dbReference type="RuleBase" id="RU003357"/>
    </source>
</evidence>
<evidence type="ECO:0000313" key="17">
    <source>
        <dbReference type="Proteomes" id="UP000254280"/>
    </source>
</evidence>
<keyword evidence="7 12" id="KW-0798">TonB box</keyword>
<evidence type="ECO:0000256" key="6">
    <source>
        <dbReference type="ARBA" id="ARBA00022729"/>
    </source>
</evidence>
<gene>
    <name evidence="16" type="primary">tdhA_1</name>
    <name evidence="16" type="ORF">NCTC10699_00143</name>
</gene>